<feature type="compositionally biased region" description="Polar residues" evidence="1">
    <location>
        <begin position="214"/>
        <end position="224"/>
    </location>
</feature>
<proteinExistence type="predicted"/>
<dbReference type="Proteomes" id="UP000824469">
    <property type="component" value="Unassembled WGS sequence"/>
</dbReference>
<evidence type="ECO:0000313" key="2">
    <source>
        <dbReference type="EMBL" id="KAH9326732.1"/>
    </source>
</evidence>
<dbReference type="OMA" id="YHFMERY"/>
<organism evidence="2 3">
    <name type="scientific">Taxus chinensis</name>
    <name type="common">Chinese yew</name>
    <name type="synonym">Taxus wallichiana var. chinensis</name>
    <dbReference type="NCBI Taxonomy" id="29808"/>
    <lineage>
        <taxon>Eukaryota</taxon>
        <taxon>Viridiplantae</taxon>
        <taxon>Streptophyta</taxon>
        <taxon>Embryophyta</taxon>
        <taxon>Tracheophyta</taxon>
        <taxon>Spermatophyta</taxon>
        <taxon>Pinopsida</taxon>
        <taxon>Pinidae</taxon>
        <taxon>Conifers II</taxon>
        <taxon>Cupressales</taxon>
        <taxon>Taxaceae</taxon>
        <taxon>Taxus</taxon>
    </lineage>
</organism>
<dbReference type="Gene3D" id="3.30.70.100">
    <property type="match status" value="1"/>
</dbReference>
<evidence type="ECO:0008006" key="4">
    <source>
        <dbReference type="Google" id="ProtNLM"/>
    </source>
</evidence>
<dbReference type="EMBL" id="JAHRHJ020000002">
    <property type="protein sequence ID" value="KAH9326732.1"/>
    <property type="molecule type" value="Genomic_DNA"/>
</dbReference>
<dbReference type="AlphaFoldDB" id="A0AA38GQX8"/>
<name>A0AA38GQX8_TAXCH</name>
<protein>
    <recommendedName>
        <fullName evidence="4">Stress-response A/B barrel domain-containing protein</fullName>
    </recommendedName>
</protein>
<gene>
    <name evidence="2" type="ORF">KI387_006910</name>
</gene>
<feature type="compositionally biased region" description="Basic and acidic residues" evidence="1">
    <location>
        <begin position="226"/>
        <end position="236"/>
    </location>
</feature>
<feature type="region of interest" description="Disordered" evidence="1">
    <location>
        <begin position="188"/>
        <end position="236"/>
    </location>
</feature>
<sequence>MATSTLVSIQHASFKPQTPITRCCRDSILRPPPNNNSVRRRGLEFFCGQALQTKRRQTSDGGHMKYQGLNVRAAKKKDSGRSFLMNCTLVAKEEDQHKVAELCHSITEWAQEKQKDRASGILQFGCFSDLYSKHTYHFMERYSSFQHIVSIRSSEEHTKFMNDVRPLLTQPIALSVYEYRDGQIGAMRNPIGPKGEGGLDDATGQGGSGGGVSHKQQSKVTLNVDTEEKKDRGDWSLQKVLEKIRGETKEESDSEKSGKWNVASLFGKSEK</sequence>
<dbReference type="SUPFAM" id="SSF54909">
    <property type="entry name" value="Dimeric alpha+beta barrel"/>
    <property type="match status" value="1"/>
</dbReference>
<keyword evidence="3" id="KW-1185">Reference proteome</keyword>
<evidence type="ECO:0000256" key="1">
    <source>
        <dbReference type="SAM" id="MobiDB-lite"/>
    </source>
</evidence>
<evidence type="ECO:0000313" key="3">
    <source>
        <dbReference type="Proteomes" id="UP000824469"/>
    </source>
</evidence>
<dbReference type="InterPro" id="IPR011008">
    <property type="entry name" value="Dimeric_a/b-barrel"/>
</dbReference>
<accession>A0AA38GQX8</accession>
<reference evidence="2 3" key="1">
    <citation type="journal article" date="2021" name="Nat. Plants">
        <title>The Taxus genome provides insights into paclitaxel biosynthesis.</title>
        <authorList>
            <person name="Xiong X."/>
            <person name="Gou J."/>
            <person name="Liao Q."/>
            <person name="Li Y."/>
            <person name="Zhou Q."/>
            <person name="Bi G."/>
            <person name="Li C."/>
            <person name="Du R."/>
            <person name="Wang X."/>
            <person name="Sun T."/>
            <person name="Guo L."/>
            <person name="Liang H."/>
            <person name="Lu P."/>
            <person name="Wu Y."/>
            <person name="Zhang Z."/>
            <person name="Ro D.K."/>
            <person name="Shang Y."/>
            <person name="Huang S."/>
            <person name="Yan J."/>
        </authorList>
    </citation>
    <scope>NUCLEOTIDE SEQUENCE [LARGE SCALE GENOMIC DNA]</scope>
    <source>
        <strain evidence="2">Ta-2019</strain>
    </source>
</reference>
<comment type="caution">
    <text evidence="2">The sequence shown here is derived from an EMBL/GenBank/DDBJ whole genome shotgun (WGS) entry which is preliminary data.</text>
</comment>